<sequence length="340" mass="37836">MQSCDEEEVCEFAGEIGDGHEELGSMSLSFFQSVVNGVGIVSCAAVDRSRPDGHCDELIGFVTAKFVLAKDSEINDMICYDSSKGDETLIYISTLGVVATHRNHGIGIIIKSETICVWFIFMPRSIPSRDCIQQLCNPFVEQIDVQMRGEREVAMFVVNYMKNGIKSVASKLTRKEEKGLKWLVSKDTDCVLPTQTKPNLGSSSGFVNRTFTGNVMEFNQTDTLPNAPHSLLWILEARVNVIHGLEIMTPSSERPTTLLETAEADLYEMFGRLSKVLRSIDFATLLLILHGAMTLRMFLQLFLHKKLKPYTLHMIAALNLGSVGDCPLGAWVLFCSRKLL</sequence>
<feature type="transmembrane region" description="Helical" evidence="5">
    <location>
        <begin position="282"/>
        <end position="303"/>
    </location>
</feature>
<evidence type="ECO:0000256" key="2">
    <source>
        <dbReference type="ARBA" id="ARBA00022679"/>
    </source>
</evidence>
<evidence type="ECO:0000256" key="1">
    <source>
        <dbReference type="ARBA" id="ARBA00013184"/>
    </source>
</evidence>
<dbReference type="AlphaFoldDB" id="A0A8X7QP32"/>
<comment type="caution">
    <text evidence="6">The sequence shown here is derived from an EMBL/GenBank/DDBJ whole genome shotgun (WGS) entry which is preliminary data.</text>
</comment>
<organism evidence="6 7">
    <name type="scientific">Brassica carinata</name>
    <name type="common">Ethiopian mustard</name>
    <name type="synonym">Abyssinian cabbage</name>
    <dbReference type="NCBI Taxonomy" id="52824"/>
    <lineage>
        <taxon>Eukaryota</taxon>
        <taxon>Viridiplantae</taxon>
        <taxon>Streptophyta</taxon>
        <taxon>Embryophyta</taxon>
        <taxon>Tracheophyta</taxon>
        <taxon>Spermatophyta</taxon>
        <taxon>Magnoliopsida</taxon>
        <taxon>eudicotyledons</taxon>
        <taxon>Gunneridae</taxon>
        <taxon>Pentapetalae</taxon>
        <taxon>rosids</taxon>
        <taxon>malvids</taxon>
        <taxon>Brassicales</taxon>
        <taxon>Brassicaceae</taxon>
        <taxon>Brassiceae</taxon>
        <taxon>Brassica</taxon>
    </lineage>
</organism>
<dbReference type="EMBL" id="JAAMPC010000013">
    <property type="protein sequence ID" value="KAG2273253.1"/>
    <property type="molecule type" value="Genomic_DNA"/>
</dbReference>
<dbReference type="InterPro" id="IPR045141">
    <property type="entry name" value="NAA60-like"/>
</dbReference>
<dbReference type="GO" id="GO:0004402">
    <property type="term" value="F:histone acetyltransferase activity"/>
    <property type="evidence" value="ECO:0007669"/>
    <property type="project" value="TreeGrafter"/>
</dbReference>
<dbReference type="OrthoDB" id="47374at2759"/>
<dbReference type="EC" id="2.3.1.48" evidence="1"/>
<proteinExistence type="predicted"/>
<evidence type="ECO:0000313" key="7">
    <source>
        <dbReference type="Proteomes" id="UP000886595"/>
    </source>
</evidence>
<evidence type="ECO:0000313" key="6">
    <source>
        <dbReference type="EMBL" id="KAG2273253.1"/>
    </source>
</evidence>
<keyword evidence="3" id="KW-0156">Chromatin regulator</keyword>
<accession>A0A8X7QP32</accession>
<gene>
    <name evidence="6" type="ORF">Bca52824_067808</name>
</gene>
<dbReference type="PANTHER" id="PTHR14744">
    <property type="entry name" value="N-ALPHA-ACETYLTRANSFERASE 60"/>
    <property type="match status" value="1"/>
</dbReference>
<dbReference type="GO" id="GO:0004596">
    <property type="term" value="F:protein-N-terminal amino-acid acetyltransferase activity"/>
    <property type="evidence" value="ECO:0007669"/>
    <property type="project" value="InterPro"/>
</dbReference>
<name>A0A8X7QP32_BRACI</name>
<keyword evidence="4" id="KW-0012">Acyltransferase</keyword>
<evidence type="ECO:0000256" key="4">
    <source>
        <dbReference type="ARBA" id="ARBA00023315"/>
    </source>
</evidence>
<keyword evidence="2" id="KW-0808">Transferase</keyword>
<reference evidence="6 7" key="1">
    <citation type="submission" date="2020-02" db="EMBL/GenBank/DDBJ databases">
        <authorList>
            <person name="Ma Q."/>
            <person name="Huang Y."/>
            <person name="Song X."/>
            <person name="Pei D."/>
        </authorList>
    </citation>
    <scope>NUCLEOTIDE SEQUENCE [LARGE SCALE GENOMIC DNA]</scope>
    <source>
        <strain evidence="6">Sxm20200214</strain>
        <tissue evidence="6">Leaf</tissue>
    </source>
</reference>
<feature type="transmembrane region" description="Helical" evidence="5">
    <location>
        <begin position="315"/>
        <end position="334"/>
    </location>
</feature>
<protein>
    <recommendedName>
        <fullName evidence="1">histone acetyltransferase</fullName>
        <ecNumber evidence="1">2.3.1.48</ecNumber>
    </recommendedName>
</protein>
<evidence type="ECO:0000256" key="5">
    <source>
        <dbReference type="SAM" id="Phobius"/>
    </source>
</evidence>
<keyword evidence="5" id="KW-0472">Membrane</keyword>
<dbReference type="PANTHER" id="PTHR14744:SF16">
    <property type="entry name" value="HISTONE ACETYLTRANSFERASE MCC1"/>
    <property type="match status" value="1"/>
</dbReference>
<evidence type="ECO:0000256" key="3">
    <source>
        <dbReference type="ARBA" id="ARBA00022853"/>
    </source>
</evidence>
<keyword evidence="5" id="KW-0812">Transmembrane</keyword>
<dbReference type="Gene3D" id="3.40.630.30">
    <property type="match status" value="1"/>
</dbReference>
<dbReference type="GO" id="GO:0000139">
    <property type="term" value="C:Golgi membrane"/>
    <property type="evidence" value="ECO:0007669"/>
    <property type="project" value="TreeGrafter"/>
</dbReference>
<keyword evidence="7" id="KW-1185">Reference proteome</keyword>
<dbReference type="Proteomes" id="UP000886595">
    <property type="component" value="Unassembled WGS sequence"/>
</dbReference>
<keyword evidence="5" id="KW-1133">Transmembrane helix</keyword>